<accession>A0A6V8H3V6</accession>
<feature type="compositionally biased region" description="Basic and acidic residues" evidence="1">
    <location>
        <begin position="375"/>
        <end position="393"/>
    </location>
</feature>
<evidence type="ECO:0000256" key="1">
    <source>
        <dbReference type="SAM" id="MobiDB-lite"/>
    </source>
</evidence>
<dbReference type="Proteomes" id="UP000053095">
    <property type="component" value="Unassembled WGS sequence"/>
</dbReference>
<gene>
    <name evidence="2" type="ORF">TCE0_017r04430</name>
</gene>
<keyword evidence="3" id="KW-1185">Reference proteome</keyword>
<comment type="caution">
    <text evidence="2">The sequence shown here is derived from an EMBL/GenBank/DDBJ whole genome shotgun (WGS) entry which is preliminary data.</text>
</comment>
<dbReference type="EMBL" id="DF933813">
    <property type="protein sequence ID" value="GAM35814.1"/>
    <property type="molecule type" value="Genomic_DNA"/>
</dbReference>
<feature type="region of interest" description="Disordered" evidence="1">
    <location>
        <begin position="444"/>
        <end position="468"/>
    </location>
</feature>
<reference evidence="3" key="1">
    <citation type="journal article" date="2015" name="Genome Announc.">
        <title>Draft genome sequence of Talaromyces cellulolyticus strain Y-94, a source of lignocellulosic biomass-degrading enzymes.</title>
        <authorList>
            <person name="Fujii T."/>
            <person name="Koike H."/>
            <person name="Sawayama S."/>
            <person name="Yano S."/>
            <person name="Inoue H."/>
        </authorList>
    </citation>
    <scope>NUCLEOTIDE SEQUENCE [LARGE SCALE GENOMIC DNA]</scope>
    <source>
        <strain evidence="3">Y-94</strain>
    </source>
</reference>
<name>A0A6V8H3V6_TALPI</name>
<feature type="region of interest" description="Disordered" evidence="1">
    <location>
        <begin position="375"/>
        <end position="414"/>
    </location>
</feature>
<proteinExistence type="predicted"/>
<protein>
    <submittedName>
        <fullName evidence="2">Uncharacterized protein</fullName>
    </submittedName>
</protein>
<evidence type="ECO:0000313" key="2">
    <source>
        <dbReference type="EMBL" id="GAM35814.1"/>
    </source>
</evidence>
<dbReference type="SUPFAM" id="SSF53474">
    <property type="entry name" value="alpha/beta-Hydrolases"/>
    <property type="match status" value="1"/>
</dbReference>
<dbReference type="InterPro" id="IPR029058">
    <property type="entry name" value="AB_hydrolase_fold"/>
</dbReference>
<evidence type="ECO:0000313" key="3">
    <source>
        <dbReference type="Proteomes" id="UP000053095"/>
    </source>
</evidence>
<sequence length="545" mass="60618">MRLPFQFRDALNTRGYLLSSLLIARDELTARRVSLAHCPNSIFVRRTFASIAPPPLVEDVVEVPVGGAGSITLTVLRPLTDNARASPKVVLYLPRGPIFHNGSVVGVRDQRTLDYFAHDDDHHTHIFSSSLLRGGLSTPQELIAAVTEANVVTVNYRLGYTDADVRMSTPDNSRTRPFYRYPTPVHDTLAGLDWVLQTLCPEQLFVFGSNIGGSLATMLSLTESQHIHAVAAHEPVCDWTGLDDYCTIDSEMLTGSGSTIGGTQSEVIIAEGDDLQQSPAQPVKTKQPPRHKKKAAPFDLVPLLNTRKYLFETPSKYFDSFASPMLFLRSAGKDVPKIMPDYLTGPEYPVPVLKSPVTEEELIDLWDIQMHIEEEPKTAEPKTTEDITLEERPSRRRKALSRWPPYGLDAGNDGRSRFAKPTRLQITLPWVRFFARLGAAEESSGAAFSSNEHDGAPSKPRANSRKSATEINSVLATQAKDMVSVMRRACFWGEEAGNGEERVTLCNVTQTSTAYNEQQQLTDPYYLETVHESANWFKDLMPKSR</sequence>
<dbReference type="Gene3D" id="3.40.50.1820">
    <property type="entry name" value="alpha/beta hydrolase"/>
    <property type="match status" value="1"/>
</dbReference>
<organism evidence="2 3">
    <name type="scientific">Talaromyces pinophilus</name>
    <name type="common">Penicillium pinophilum</name>
    <dbReference type="NCBI Taxonomy" id="128442"/>
    <lineage>
        <taxon>Eukaryota</taxon>
        <taxon>Fungi</taxon>
        <taxon>Dikarya</taxon>
        <taxon>Ascomycota</taxon>
        <taxon>Pezizomycotina</taxon>
        <taxon>Eurotiomycetes</taxon>
        <taxon>Eurotiomycetidae</taxon>
        <taxon>Eurotiales</taxon>
        <taxon>Trichocomaceae</taxon>
        <taxon>Talaromyces</taxon>
        <taxon>Talaromyces sect. Talaromyces</taxon>
    </lineage>
</organism>
<dbReference type="AlphaFoldDB" id="A0A6V8H3V6"/>